<dbReference type="EMBL" id="JAGSOY010000005">
    <property type="protein sequence ID" value="MBU2710140.1"/>
    <property type="molecule type" value="Genomic_DNA"/>
</dbReference>
<name>A0ABS5Z811_9GAMM</name>
<feature type="domain" description="PPIase FKBP-type" evidence="7">
    <location>
        <begin position="18"/>
        <end position="81"/>
    </location>
</feature>
<dbReference type="Gene3D" id="2.40.10.330">
    <property type="match status" value="1"/>
</dbReference>
<dbReference type="SUPFAM" id="SSF54534">
    <property type="entry name" value="FKBP-like"/>
    <property type="match status" value="1"/>
</dbReference>
<evidence type="ECO:0000313" key="9">
    <source>
        <dbReference type="Proteomes" id="UP000690515"/>
    </source>
</evidence>
<evidence type="ECO:0000313" key="8">
    <source>
        <dbReference type="EMBL" id="MBU2710140.1"/>
    </source>
</evidence>
<dbReference type="PANTHER" id="PTHR47861:SF4">
    <property type="entry name" value="FKBP-TYPE 16 KDA PEPTIDYL-PROLYL CIS-TRANS ISOMERASE"/>
    <property type="match status" value="1"/>
</dbReference>
<keyword evidence="4 5" id="KW-0413">Isomerase</keyword>
<dbReference type="PANTHER" id="PTHR47861">
    <property type="entry name" value="FKBP-TYPE PEPTIDYL-PROLYL CIS-TRANS ISOMERASE SLYD"/>
    <property type="match status" value="1"/>
</dbReference>
<evidence type="ECO:0000256" key="3">
    <source>
        <dbReference type="ARBA" id="ARBA00023110"/>
    </source>
</evidence>
<dbReference type="NCBIfam" id="NF011676">
    <property type="entry name" value="PRK15095.1"/>
    <property type="match status" value="1"/>
</dbReference>
<dbReference type="PROSITE" id="PS50059">
    <property type="entry name" value="FKBP_PPIASE"/>
    <property type="match status" value="1"/>
</dbReference>
<dbReference type="InterPro" id="IPR048261">
    <property type="entry name" value="SlpA/SlyD-like_ins_sf"/>
</dbReference>
<accession>A0ABS5Z811</accession>
<evidence type="ECO:0000259" key="7">
    <source>
        <dbReference type="PROSITE" id="PS50059"/>
    </source>
</evidence>
<sequence length="160" mass="17800">MSEEVTAKDSIVNRISAQSIVELHFALKLDDGSVVDSTFEKQPAKFTMGDGSLLPGFEQVLIGLPEGVRQAFLIKPEQGFGMPNPNNVQKVKREQFAQDIELTEGFMVSFADANKAELPGIIKSFDEQWVWVDFNHPLAGKTLTFDVQIISVRQPDQMSD</sequence>
<dbReference type="InterPro" id="IPR046357">
    <property type="entry name" value="PPIase_dom_sf"/>
</dbReference>
<dbReference type="Gene3D" id="3.10.50.40">
    <property type="match status" value="1"/>
</dbReference>
<evidence type="ECO:0000256" key="5">
    <source>
        <dbReference type="PROSITE-ProRule" id="PRU00277"/>
    </source>
</evidence>
<dbReference type="Proteomes" id="UP000690515">
    <property type="component" value="Unassembled WGS sequence"/>
</dbReference>
<evidence type="ECO:0000256" key="1">
    <source>
        <dbReference type="ARBA" id="ARBA00000971"/>
    </source>
</evidence>
<dbReference type="GO" id="GO:0003755">
    <property type="term" value="F:peptidyl-prolyl cis-trans isomerase activity"/>
    <property type="evidence" value="ECO:0007669"/>
    <property type="project" value="UniProtKB-EC"/>
</dbReference>
<evidence type="ECO:0000256" key="4">
    <source>
        <dbReference type="ARBA" id="ARBA00023235"/>
    </source>
</evidence>
<reference evidence="8 9" key="1">
    <citation type="submission" date="2021-04" db="EMBL/GenBank/DDBJ databases">
        <authorList>
            <person name="Pira H."/>
            <person name="Risdian C."/>
            <person name="Wink J."/>
        </authorList>
    </citation>
    <scope>NUCLEOTIDE SEQUENCE [LARGE SCALE GENOMIC DNA]</scope>
    <source>
        <strain evidence="8 9">WH53</strain>
    </source>
</reference>
<dbReference type="RefSeq" id="WP_215818408.1">
    <property type="nucleotide sequence ID" value="NZ_JAGSOY010000005.1"/>
</dbReference>
<keyword evidence="9" id="KW-1185">Reference proteome</keyword>
<protein>
    <recommendedName>
        <fullName evidence="6">Peptidyl-prolyl cis-trans isomerase</fullName>
        <ecNumber evidence="6">5.2.1.8</ecNumber>
    </recommendedName>
</protein>
<comment type="caution">
    <text evidence="8">The sequence shown here is derived from an EMBL/GenBank/DDBJ whole genome shotgun (WGS) entry which is preliminary data.</text>
</comment>
<dbReference type="Pfam" id="PF00254">
    <property type="entry name" value="FKBP_C"/>
    <property type="match status" value="1"/>
</dbReference>
<dbReference type="EC" id="5.2.1.8" evidence="6"/>
<proteinExistence type="inferred from homology"/>
<evidence type="ECO:0000256" key="6">
    <source>
        <dbReference type="RuleBase" id="RU003915"/>
    </source>
</evidence>
<comment type="similarity">
    <text evidence="2 6">Belongs to the FKBP-type PPIase family.</text>
</comment>
<gene>
    <name evidence="8" type="primary">fkpB</name>
    <name evidence="8" type="ORF">KCG35_03620</name>
</gene>
<dbReference type="InterPro" id="IPR001179">
    <property type="entry name" value="PPIase_FKBP_dom"/>
</dbReference>
<organism evidence="8 9">
    <name type="scientific">Zooshikella harenae</name>
    <dbReference type="NCBI Taxonomy" id="2827238"/>
    <lineage>
        <taxon>Bacteria</taxon>
        <taxon>Pseudomonadati</taxon>
        <taxon>Pseudomonadota</taxon>
        <taxon>Gammaproteobacteria</taxon>
        <taxon>Oceanospirillales</taxon>
        <taxon>Zooshikellaceae</taxon>
        <taxon>Zooshikella</taxon>
    </lineage>
</organism>
<keyword evidence="3 5" id="KW-0697">Rotamase</keyword>
<evidence type="ECO:0000256" key="2">
    <source>
        <dbReference type="ARBA" id="ARBA00006577"/>
    </source>
</evidence>
<comment type="catalytic activity">
    <reaction evidence="1 5 6">
        <text>[protein]-peptidylproline (omega=180) = [protein]-peptidylproline (omega=0)</text>
        <dbReference type="Rhea" id="RHEA:16237"/>
        <dbReference type="Rhea" id="RHEA-COMP:10747"/>
        <dbReference type="Rhea" id="RHEA-COMP:10748"/>
        <dbReference type="ChEBI" id="CHEBI:83833"/>
        <dbReference type="ChEBI" id="CHEBI:83834"/>
        <dbReference type="EC" id="5.2.1.8"/>
    </reaction>
</comment>